<protein>
    <submittedName>
        <fullName evidence="1">Uncharacterized protein</fullName>
    </submittedName>
</protein>
<evidence type="ECO:0000313" key="1">
    <source>
        <dbReference type="EMBL" id="KAK4351299.1"/>
    </source>
</evidence>
<name>A0AAE1RFJ9_9SOLA</name>
<dbReference type="EMBL" id="JAVYJV010000016">
    <property type="protein sequence ID" value="KAK4351299.1"/>
    <property type="molecule type" value="Genomic_DNA"/>
</dbReference>
<reference evidence="1" key="1">
    <citation type="submission" date="2023-12" db="EMBL/GenBank/DDBJ databases">
        <title>Genome assembly of Anisodus tanguticus.</title>
        <authorList>
            <person name="Wang Y.-J."/>
        </authorList>
    </citation>
    <scope>NUCLEOTIDE SEQUENCE</scope>
    <source>
        <strain evidence="1">KB-2021</strain>
        <tissue evidence="1">Leaf</tissue>
    </source>
</reference>
<evidence type="ECO:0000313" key="2">
    <source>
        <dbReference type="Proteomes" id="UP001291623"/>
    </source>
</evidence>
<organism evidence="1 2">
    <name type="scientific">Anisodus tanguticus</name>
    <dbReference type="NCBI Taxonomy" id="243964"/>
    <lineage>
        <taxon>Eukaryota</taxon>
        <taxon>Viridiplantae</taxon>
        <taxon>Streptophyta</taxon>
        <taxon>Embryophyta</taxon>
        <taxon>Tracheophyta</taxon>
        <taxon>Spermatophyta</taxon>
        <taxon>Magnoliopsida</taxon>
        <taxon>eudicotyledons</taxon>
        <taxon>Gunneridae</taxon>
        <taxon>Pentapetalae</taxon>
        <taxon>asterids</taxon>
        <taxon>lamiids</taxon>
        <taxon>Solanales</taxon>
        <taxon>Solanaceae</taxon>
        <taxon>Solanoideae</taxon>
        <taxon>Hyoscyameae</taxon>
        <taxon>Anisodus</taxon>
    </lineage>
</organism>
<proteinExistence type="predicted"/>
<accession>A0AAE1RFJ9</accession>
<dbReference type="Proteomes" id="UP001291623">
    <property type="component" value="Unassembled WGS sequence"/>
</dbReference>
<sequence>MLSLKLPDPGCQIRTFINGALHKLSLFSSNFLSSAVFFPDCGWLLEVHRSSDVVVEDEEDERGKEVLIAGGDCFGSQELELIAEAVATTVAGGKKGKGVWLVVSWRFGVVWRVRVG</sequence>
<gene>
    <name evidence="1" type="ORF">RND71_030612</name>
</gene>
<keyword evidence="2" id="KW-1185">Reference proteome</keyword>
<dbReference type="AlphaFoldDB" id="A0AAE1RFJ9"/>
<comment type="caution">
    <text evidence="1">The sequence shown here is derived from an EMBL/GenBank/DDBJ whole genome shotgun (WGS) entry which is preliminary data.</text>
</comment>